<feature type="compositionally biased region" description="Basic and acidic residues" evidence="1">
    <location>
        <begin position="261"/>
        <end position="280"/>
    </location>
</feature>
<reference evidence="2 3" key="1">
    <citation type="submission" date="2023-06" db="EMBL/GenBank/DDBJ databases">
        <title>Black Yeasts Isolated from many extreme environments.</title>
        <authorList>
            <person name="Coleine C."/>
            <person name="Stajich J.E."/>
            <person name="Selbmann L."/>
        </authorList>
    </citation>
    <scope>NUCLEOTIDE SEQUENCE [LARGE SCALE GENOMIC DNA]</scope>
    <source>
        <strain evidence="2 3">CCFEE 5887</strain>
    </source>
</reference>
<feature type="region of interest" description="Disordered" evidence="1">
    <location>
        <begin position="261"/>
        <end position="339"/>
    </location>
</feature>
<evidence type="ECO:0000313" key="3">
    <source>
        <dbReference type="Proteomes" id="UP001345827"/>
    </source>
</evidence>
<protein>
    <submittedName>
        <fullName evidence="2">Uncharacterized protein</fullName>
    </submittedName>
</protein>
<dbReference type="Proteomes" id="UP001345827">
    <property type="component" value="Unassembled WGS sequence"/>
</dbReference>
<evidence type="ECO:0000313" key="2">
    <source>
        <dbReference type="EMBL" id="KAK5533501.1"/>
    </source>
</evidence>
<comment type="caution">
    <text evidence="2">The sequence shown here is derived from an EMBL/GenBank/DDBJ whole genome shotgun (WGS) entry which is preliminary data.</text>
</comment>
<evidence type="ECO:0000256" key="1">
    <source>
        <dbReference type="SAM" id="MobiDB-lite"/>
    </source>
</evidence>
<proteinExistence type="predicted"/>
<feature type="compositionally biased region" description="Polar residues" evidence="1">
    <location>
        <begin position="325"/>
        <end position="339"/>
    </location>
</feature>
<dbReference type="AlphaFoldDB" id="A0AAV9Q4S5"/>
<organism evidence="2 3">
    <name type="scientific">Vermiconidia calcicola</name>
    <dbReference type="NCBI Taxonomy" id="1690605"/>
    <lineage>
        <taxon>Eukaryota</taxon>
        <taxon>Fungi</taxon>
        <taxon>Dikarya</taxon>
        <taxon>Ascomycota</taxon>
        <taxon>Pezizomycotina</taxon>
        <taxon>Dothideomycetes</taxon>
        <taxon>Dothideomycetidae</taxon>
        <taxon>Mycosphaerellales</taxon>
        <taxon>Extremaceae</taxon>
        <taxon>Vermiconidia</taxon>
    </lineage>
</organism>
<accession>A0AAV9Q4S5</accession>
<sequence length="339" mass="39683">MSTSKSLDLKEREAFKDSIHCMQNALLAQSARLEHLEKVRDARNGSKVQLEDMQNQLNLVTLERDRLEDDLAAAKDQARSARTDRFKLEVSLRQLNASMTKALRDRTSQKERLDETTTKLKDAEKSLRQYTDHSLEMERRVRELEGLPIHYQRQSNQVEQAVDNLSEYHSQHRQRYNELSDKVSGLEEEIDDLQQQLSSRLRTLTKAASENEALERKLEAAIDEKKHWKTKHAEELPSLRKAYEKENAALKQKLEQERELRKLLQEQRNSDWHDDTSKARAERRKRLREAESSEEEDVRANIPGDENSEAQQYRAIRQKSRNQAEEQPSSDPLARESQS</sequence>
<keyword evidence="3" id="KW-1185">Reference proteome</keyword>
<dbReference type="EMBL" id="JAXLQG010000013">
    <property type="protein sequence ID" value="KAK5533501.1"/>
    <property type="molecule type" value="Genomic_DNA"/>
</dbReference>
<dbReference type="Gene3D" id="1.20.5.340">
    <property type="match status" value="1"/>
</dbReference>
<gene>
    <name evidence="2" type="ORF">LTR25_007367</name>
</gene>
<name>A0AAV9Q4S5_9PEZI</name>